<dbReference type="PROSITE" id="PS51257">
    <property type="entry name" value="PROKAR_LIPOPROTEIN"/>
    <property type="match status" value="1"/>
</dbReference>
<gene>
    <name evidence="1" type="ORF">MNBD_NITROSPINAE05-611</name>
</gene>
<proteinExistence type="predicted"/>
<dbReference type="EMBL" id="UOGG01000063">
    <property type="protein sequence ID" value="VAX28663.1"/>
    <property type="molecule type" value="Genomic_DNA"/>
</dbReference>
<protein>
    <recommendedName>
        <fullName evidence="2">Lipoprotein</fullName>
    </recommendedName>
</protein>
<name>A0A3B1CVQ7_9ZZZZ</name>
<reference evidence="1" key="1">
    <citation type="submission" date="2018-06" db="EMBL/GenBank/DDBJ databases">
        <authorList>
            <person name="Zhirakovskaya E."/>
        </authorList>
    </citation>
    <scope>NUCLEOTIDE SEQUENCE</scope>
</reference>
<sequence length="144" mass="15886">MDKLVYNRVIVIAAFVALVAMTGCATTSDSEDTADSQANFSQVAHPFTDVPIPSGFSPDRANSFVYESGSGTVKVGRLYYSGWHDSQDVVNYYQNAMVNNGWKMINAMEHDGMILNYEKKTKVCTVIVTDSFIKTNLEIQVGPK</sequence>
<evidence type="ECO:0008006" key="2">
    <source>
        <dbReference type="Google" id="ProtNLM"/>
    </source>
</evidence>
<dbReference type="AlphaFoldDB" id="A0A3B1CVQ7"/>
<evidence type="ECO:0000313" key="1">
    <source>
        <dbReference type="EMBL" id="VAX28663.1"/>
    </source>
</evidence>
<organism evidence="1">
    <name type="scientific">hydrothermal vent metagenome</name>
    <dbReference type="NCBI Taxonomy" id="652676"/>
    <lineage>
        <taxon>unclassified sequences</taxon>
        <taxon>metagenomes</taxon>
        <taxon>ecological metagenomes</taxon>
    </lineage>
</organism>
<accession>A0A3B1CVQ7</accession>